<keyword evidence="3" id="KW-1185">Reference proteome</keyword>
<sequence length="809" mass="91425">MGENFSISGEKSVNNRSNIHPGRRPITGVISAAEKAQAQKISKDLNQLLKDTGVITEVKPNGQILFKLNNQISGIANRLDILNFCRRNNIPTTPEPGFLNPQFTMSRNAAEKLLAEAGRPASELVKKLKPTVWDKAADALGYVAGSLTGCAPIMGPEDIEQIKSAEPIEKKPEEPKEKVYHWNTLVTYVTLIYGKVKSDLLSNEQARVLLIDFFEKINSDLQNIYKQGVFDQEHVDVASGTDRWGADYYESCNTVLQEMLTDCSVLLQKLQNTNVKIDDLLAIDREFLDLAGKLTRQFASKLVSNIEFDPQTGELQRANIQTAADFADEIRDLPREIVLQKNTDQNFFYFFRYFQDTPWANDQEIALAAITSSLGNLQYVGEQLRGDKQFMLTAVQIMKDKSTEYDFRNLENIVSTDLWRDAEFTEAVINASPQFWYKAAQVDNPQSALLRDCADTAARLKNDFDITELERIPELKYAKHLLTERTILKEHPEQIRVTDPVTVVFYPKADWNGAFLDTEYCTIMDNPRQQMLLFENETDLDFKRYLRLLKDNLPPCFRSDYEPATERKYLQIIMGGHGDRNNTQWGPRSVYHLDPSDYADPEFVELVKSLNISEAYFASCSVAEEEAAWISQVNRFSELLSENGKSIGPTADTNIDAWVLDPVSGKIKAIVYSGGVSAYIASGGRKYQFPDKATILQKITENPNYFADLVGTEYADDEELVKEILALGLPGLIKFVSERLRNKRELVEPLLIEGPNFFQFAGPILRDDKQFVLAMIKATGSGAFYSYIQPYLSDRLAEDPDILAALQAH</sequence>
<comment type="caution">
    <text evidence="2">The sequence shown here is derived from an EMBL/GenBank/DDBJ whole genome shotgun (WGS) entry which is preliminary data.</text>
</comment>
<evidence type="ECO:0000256" key="1">
    <source>
        <dbReference type="SAM" id="MobiDB-lite"/>
    </source>
</evidence>
<evidence type="ECO:0000313" key="3">
    <source>
        <dbReference type="Proteomes" id="UP000275925"/>
    </source>
</evidence>
<protein>
    <submittedName>
        <fullName evidence="2">Uncharacterized protein</fullName>
    </submittedName>
</protein>
<dbReference type="Proteomes" id="UP000275925">
    <property type="component" value="Unassembled WGS sequence"/>
</dbReference>
<feature type="region of interest" description="Disordered" evidence="1">
    <location>
        <begin position="1"/>
        <end position="24"/>
    </location>
</feature>
<accession>A0A388TJ57</accession>
<proteinExistence type="predicted"/>
<reference evidence="2 3" key="1">
    <citation type="journal article" date="2019" name="ISME J.">
        <title>Genome analyses of uncultured TG2/ZB3 bacteria in 'Margulisbacteria' specifically attached to ectosymbiotic spirochetes of protists in the termite gut.</title>
        <authorList>
            <person name="Utami Y.D."/>
            <person name="Kuwahara H."/>
            <person name="Igai K."/>
            <person name="Murakami T."/>
            <person name="Sugaya K."/>
            <person name="Morikawa T."/>
            <person name="Nagura Y."/>
            <person name="Yuki M."/>
            <person name="Deevong P."/>
            <person name="Inoue T."/>
            <person name="Kihara K."/>
            <person name="Lo N."/>
            <person name="Yamada A."/>
            <person name="Ohkuma M."/>
            <person name="Hongoh Y."/>
        </authorList>
    </citation>
    <scope>NUCLEOTIDE SEQUENCE [LARGE SCALE GENOMIC DNA]</scope>
    <source>
        <strain evidence="2">NkOx7-02</strain>
    </source>
</reference>
<dbReference type="EMBL" id="BGZO01000089">
    <property type="protein sequence ID" value="GBR77041.1"/>
    <property type="molecule type" value="Genomic_DNA"/>
</dbReference>
<feature type="compositionally biased region" description="Polar residues" evidence="1">
    <location>
        <begin position="1"/>
        <end position="18"/>
    </location>
</feature>
<evidence type="ECO:0000313" key="2">
    <source>
        <dbReference type="EMBL" id="GBR77041.1"/>
    </source>
</evidence>
<organism evidence="2 3">
    <name type="scientific">Candidatus Termititenax persephonae</name>
    <dbReference type="NCBI Taxonomy" id="2218525"/>
    <lineage>
        <taxon>Bacteria</taxon>
        <taxon>Bacillati</taxon>
        <taxon>Candidatus Margulisiibacteriota</taxon>
        <taxon>Candidatus Termititenacia</taxon>
        <taxon>Candidatus Termititenacales</taxon>
        <taxon>Candidatus Termititenacaceae</taxon>
        <taxon>Candidatus Termititenax</taxon>
    </lineage>
</organism>
<name>A0A388TJ57_9BACT</name>
<dbReference type="AlphaFoldDB" id="A0A388TJ57"/>
<gene>
    <name evidence="2" type="ORF">NO2_1497</name>
</gene>